<feature type="compositionally biased region" description="Basic and acidic residues" evidence="2">
    <location>
        <begin position="447"/>
        <end position="456"/>
    </location>
</feature>
<feature type="compositionally biased region" description="Basic and acidic residues" evidence="2">
    <location>
        <begin position="757"/>
        <end position="772"/>
    </location>
</feature>
<name>A0A2Z3GZ80_9BACT</name>
<keyword evidence="3" id="KW-0732">Signal</keyword>
<proteinExistence type="predicted"/>
<keyword evidence="1" id="KW-0175">Coiled coil</keyword>
<organism evidence="4 5">
    <name type="scientific">Gemmata obscuriglobus</name>
    <dbReference type="NCBI Taxonomy" id="114"/>
    <lineage>
        <taxon>Bacteria</taxon>
        <taxon>Pseudomonadati</taxon>
        <taxon>Planctomycetota</taxon>
        <taxon>Planctomycetia</taxon>
        <taxon>Gemmatales</taxon>
        <taxon>Gemmataceae</taxon>
        <taxon>Gemmata</taxon>
    </lineage>
</organism>
<evidence type="ECO:0000313" key="4">
    <source>
        <dbReference type="EMBL" id="AWM38758.1"/>
    </source>
</evidence>
<feature type="compositionally biased region" description="Basic and acidic residues" evidence="2">
    <location>
        <begin position="617"/>
        <end position="643"/>
    </location>
</feature>
<dbReference type="RefSeq" id="WP_010047752.1">
    <property type="nucleotide sequence ID" value="NZ_CP025958.1"/>
</dbReference>
<feature type="compositionally biased region" description="Basic and acidic residues" evidence="2">
    <location>
        <begin position="526"/>
        <end position="568"/>
    </location>
</feature>
<dbReference type="OrthoDB" id="281783at2"/>
<feature type="compositionally biased region" description="Low complexity" evidence="2">
    <location>
        <begin position="871"/>
        <end position="880"/>
    </location>
</feature>
<feature type="coiled-coil region" evidence="1">
    <location>
        <begin position="808"/>
        <end position="842"/>
    </location>
</feature>
<dbReference type="AlphaFoldDB" id="A0A2Z3GZ80"/>
<feature type="region of interest" description="Disordered" evidence="2">
    <location>
        <begin position="954"/>
        <end position="1007"/>
    </location>
</feature>
<evidence type="ECO:0000256" key="3">
    <source>
        <dbReference type="SAM" id="SignalP"/>
    </source>
</evidence>
<feature type="compositionally biased region" description="Low complexity" evidence="2">
    <location>
        <begin position="847"/>
        <end position="864"/>
    </location>
</feature>
<feature type="region of interest" description="Disordered" evidence="2">
    <location>
        <begin position="423"/>
        <end position="507"/>
    </location>
</feature>
<feature type="region of interest" description="Disordered" evidence="2">
    <location>
        <begin position="847"/>
        <end position="880"/>
    </location>
</feature>
<keyword evidence="5" id="KW-1185">Reference proteome</keyword>
<evidence type="ECO:0008006" key="6">
    <source>
        <dbReference type="Google" id="ProtNLM"/>
    </source>
</evidence>
<gene>
    <name evidence="4" type="ORF">C1280_18375</name>
</gene>
<dbReference type="EMBL" id="CP025958">
    <property type="protein sequence ID" value="AWM38758.1"/>
    <property type="molecule type" value="Genomic_DNA"/>
</dbReference>
<protein>
    <recommendedName>
        <fullName evidence="6">DUF4175 domain-containing protein</fullName>
    </recommendedName>
</protein>
<dbReference type="Proteomes" id="UP000245802">
    <property type="component" value="Chromosome"/>
</dbReference>
<feature type="signal peptide" evidence="3">
    <location>
        <begin position="1"/>
        <end position="24"/>
    </location>
</feature>
<feature type="region of interest" description="Disordered" evidence="2">
    <location>
        <begin position="757"/>
        <end position="787"/>
    </location>
</feature>
<feature type="chain" id="PRO_5016395966" description="DUF4175 domain-containing protein" evidence="3">
    <location>
        <begin position="25"/>
        <end position="1037"/>
    </location>
</feature>
<feature type="compositionally biased region" description="Basic and acidic residues" evidence="2">
    <location>
        <begin position="423"/>
        <end position="439"/>
    </location>
</feature>
<feature type="region of interest" description="Disordered" evidence="2">
    <location>
        <begin position="526"/>
        <end position="699"/>
    </location>
</feature>
<evidence type="ECO:0000313" key="5">
    <source>
        <dbReference type="Proteomes" id="UP000245802"/>
    </source>
</evidence>
<reference evidence="4 5" key="1">
    <citation type="submission" date="2018-01" db="EMBL/GenBank/DDBJ databases">
        <title>G. obscuriglobus.</title>
        <authorList>
            <person name="Franke J."/>
            <person name="Blomberg W."/>
            <person name="Selmecki A."/>
        </authorList>
    </citation>
    <scope>NUCLEOTIDE SEQUENCE [LARGE SCALE GENOMIC DNA]</scope>
    <source>
        <strain evidence="4 5">DSM 5831</strain>
    </source>
</reference>
<evidence type="ECO:0000256" key="1">
    <source>
        <dbReference type="SAM" id="Coils"/>
    </source>
</evidence>
<evidence type="ECO:0000256" key="2">
    <source>
        <dbReference type="SAM" id="MobiDB-lite"/>
    </source>
</evidence>
<feature type="compositionally biased region" description="Basic and acidic residues" evidence="2">
    <location>
        <begin position="965"/>
        <end position="975"/>
    </location>
</feature>
<sequence length="1037" mass="110888">MTTRRSWFAAALLLVGLLVPLATSQDKSADPAKQRDDQQKIKARIDEAARRTSSTLDALMFQRLAPGAEQKMLRGVADDLRGLSETEIRAVLAHLEAAVAAPANATKEQREAAEASKTIITQLKVMLGQLDVIKNLDEAADRLERAAEKQIALIGDTHTNTTLPTRGSVRIDDRGPLAAEQGELRVEVLAVFKQVNRLVTEKLLTPDQLARLERAEALSRGAKLAEDMKDTAGLLKAGAFTSASVPQRRHTKELKDLAAALRTPPASRLDALKKAQAEVNKAIGAQTKVNRDTAERLDAAEVRRIQRQGSDPNTVRANELANQQTKAEFAARDAHKATFEAAPDVAEKLRSAERKEWDAEEKLRNRDIASAKEPQQQALEELNEAKDELDRQIAAAELAKVDSLAATKQAAERLDAIIKEQKDANAKTDKASAKPERAPEAATAQKDVAKKTEELRGAPLPPNTDAKAALDKALDAQKQAAAQLDNQQPDAAKPKQQDALQALERARDELEKQAKAIEQRRAEIAKLEDLKGKLDELAKGEKDVAKAADRAAGDPKKPETGDLAKKQADLNQSTKDVGAELKELAPDAAGKVGDANTKQEGAQSDLAMNMPMAGGQKAKEAADKLADAAKDVQKKIDEKKGQEAADQAALQPNKVDPQQAAQQLAKAIEQAKDAAEKAKKAQPLNVPDGTPADAKQKDGPQILALQKYIAIKAAEQNMPDAAKAADLAAKAFEKGDVPQCIEYQERALGALKKVKVEQEQKAELDKKGDKGPPDNPCAPLDDKDAGDKDIKELIEKYKLPESPTTDQLIELQQKVLDATKALRKSQQANAEAQAALQQAQANAPMAVQNQLQQAGDQLQKAGDQLQKGQPDQAGMSQQQAAQGLQQALDALNQAAMAQGMPGAQPGMGQMAQAGMGMGTQPGMGMGMEPGMGTGMAQAGMGMQPGMGMGMGMGTSQQSTNMGTSEGDRAGGEKLKNAGSSGTGTTGDGAFIKLRSKDRDKVQQTTDAQFPAEFRELIKQYNVTIKNGKPMGTAPRGK</sequence>
<dbReference type="KEGG" id="gog:C1280_18375"/>
<feature type="compositionally biased region" description="Basic and acidic residues" evidence="2">
    <location>
        <begin position="669"/>
        <end position="679"/>
    </location>
</feature>
<accession>A0A2Z3GZ80</accession>